<evidence type="ECO:0000313" key="2">
    <source>
        <dbReference type="EMBL" id="MQL86694.1"/>
    </source>
</evidence>
<feature type="region of interest" description="Disordered" evidence="1">
    <location>
        <begin position="103"/>
        <end position="178"/>
    </location>
</feature>
<evidence type="ECO:0000256" key="1">
    <source>
        <dbReference type="SAM" id="MobiDB-lite"/>
    </source>
</evidence>
<dbReference type="GO" id="GO:0004672">
    <property type="term" value="F:protein kinase activity"/>
    <property type="evidence" value="ECO:0007669"/>
    <property type="project" value="InterPro"/>
</dbReference>
<organism evidence="2 3">
    <name type="scientific">Colocasia esculenta</name>
    <name type="common">Wild taro</name>
    <name type="synonym">Arum esculentum</name>
    <dbReference type="NCBI Taxonomy" id="4460"/>
    <lineage>
        <taxon>Eukaryota</taxon>
        <taxon>Viridiplantae</taxon>
        <taxon>Streptophyta</taxon>
        <taxon>Embryophyta</taxon>
        <taxon>Tracheophyta</taxon>
        <taxon>Spermatophyta</taxon>
        <taxon>Magnoliopsida</taxon>
        <taxon>Liliopsida</taxon>
        <taxon>Araceae</taxon>
        <taxon>Aroideae</taxon>
        <taxon>Colocasieae</taxon>
        <taxon>Colocasia</taxon>
    </lineage>
</organism>
<dbReference type="PANTHER" id="PTHR45863:SF7">
    <property type="entry name" value="SERINE_THREONINE-PROTEIN KINASE BSK5"/>
    <property type="match status" value="1"/>
</dbReference>
<evidence type="ECO:0000313" key="3">
    <source>
        <dbReference type="Proteomes" id="UP000652761"/>
    </source>
</evidence>
<feature type="compositionally biased region" description="Pro residues" evidence="1">
    <location>
        <begin position="150"/>
        <end position="160"/>
    </location>
</feature>
<keyword evidence="3" id="KW-1185">Reference proteome</keyword>
<dbReference type="GO" id="GO:0005524">
    <property type="term" value="F:ATP binding"/>
    <property type="evidence" value="ECO:0007669"/>
    <property type="project" value="UniProtKB-KW"/>
</dbReference>
<gene>
    <name evidence="2" type="ORF">Taro_019219</name>
</gene>
<accession>A0A843UYM3</accession>
<sequence length="291" mass="31920">MSSPLYRDARNPHFLFLLCPPYPIASPSSLLPAKRPSFPRVFSHSHGEGRRGYRRPGRGGGSGEGDEVPGRAEATWGRFTAEIRDLWKKVRAWLGTLAMRRTPPAPTTLWPVPSAAPRPRPTSPHSRRAPARRPLAPRHLLSTSQQRRPQAPPSGQPPRPASSSHSNRVESSIGPQSSAAAPQGLQGYVFAFEVVWSADNSSFLSPSVLACSPTKYAHKRQIHDLKVGRVIPESVVYSFGTPLLDLLIGKHIPPSHTIMNPVIGTLNMLEVYGDPVEHPQKEEYRGNASTL</sequence>
<comment type="caution">
    <text evidence="2">The sequence shown here is derived from an EMBL/GenBank/DDBJ whole genome shotgun (WGS) entry which is preliminary data.</text>
</comment>
<protein>
    <submittedName>
        <fullName evidence="2">Uncharacterized protein</fullName>
    </submittedName>
</protein>
<dbReference type="InterPro" id="IPR045845">
    <property type="entry name" value="BSK"/>
</dbReference>
<dbReference type="PANTHER" id="PTHR45863">
    <property type="entry name" value="SERINE/THREONINE-PROTEIN KINASE BSK5"/>
    <property type="match status" value="1"/>
</dbReference>
<dbReference type="Proteomes" id="UP000652761">
    <property type="component" value="Unassembled WGS sequence"/>
</dbReference>
<dbReference type="EMBL" id="NMUH01000919">
    <property type="protein sequence ID" value="MQL86694.1"/>
    <property type="molecule type" value="Genomic_DNA"/>
</dbReference>
<name>A0A843UYM3_COLES</name>
<proteinExistence type="predicted"/>
<dbReference type="GO" id="GO:0012505">
    <property type="term" value="C:endomembrane system"/>
    <property type="evidence" value="ECO:0007669"/>
    <property type="project" value="UniProtKB-SubCell"/>
</dbReference>
<feature type="region of interest" description="Disordered" evidence="1">
    <location>
        <begin position="40"/>
        <end position="73"/>
    </location>
</feature>
<dbReference type="AlphaFoldDB" id="A0A843UYM3"/>
<feature type="compositionally biased region" description="Low complexity" evidence="1">
    <location>
        <begin position="132"/>
        <end position="149"/>
    </location>
</feature>
<reference evidence="2" key="1">
    <citation type="submission" date="2017-07" db="EMBL/GenBank/DDBJ databases">
        <title>Taro Niue Genome Assembly and Annotation.</title>
        <authorList>
            <person name="Atibalentja N."/>
            <person name="Keating K."/>
            <person name="Fields C.J."/>
        </authorList>
    </citation>
    <scope>NUCLEOTIDE SEQUENCE</scope>
    <source>
        <strain evidence="2">Niue_2</strain>
        <tissue evidence="2">Leaf</tissue>
    </source>
</reference>
<feature type="compositionally biased region" description="Polar residues" evidence="1">
    <location>
        <begin position="165"/>
        <end position="178"/>
    </location>
</feature>
<dbReference type="GO" id="GO:0009742">
    <property type="term" value="P:brassinosteroid mediated signaling pathway"/>
    <property type="evidence" value="ECO:0007669"/>
    <property type="project" value="InterPro"/>
</dbReference>